<dbReference type="InterPro" id="IPR032675">
    <property type="entry name" value="LRR_dom_sf"/>
</dbReference>
<dbReference type="InterPro" id="IPR017441">
    <property type="entry name" value="Protein_kinase_ATP_BS"/>
</dbReference>
<feature type="binding site" evidence="14">
    <location>
        <position position="735"/>
    </location>
    <ligand>
        <name>ATP</name>
        <dbReference type="ChEBI" id="CHEBI:30616"/>
    </ligand>
</feature>
<gene>
    <name evidence="18" type="ORF">P3X46_010245</name>
</gene>
<dbReference type="Pfam" id="PF07714">
    <property type="entry name" value="PK_Tyr_Ser-Thr"/>
    <property type="match status" value="1"/>
</dbReference>
<dbReference type="InterPro" id="IPR051809">
    <property type="entry name" value="Plant_receptor-like_S/T_kinase"/>
</dbReference>
<evidence type="ECO:0000256" key="1">
    <source>
        <dbReference type="ARBA" id="ARBA00004370"/>
    </source>
</evidence>
<evidence type="ECO:0000256" key="12">
    <source>
        <dbReference type="ARBA" id="ARBA00022989"/>
    </source>
</evidence>
<feature type="domain" description="Protein kinase" evidence="17">
    <location>
        <begin position="706"/>
        <end position="1033"/>
    </location>
</feature>
<dbReference type="Gene3D" id="3.80.10.10">
    <property type="entry name" value="Ribonuclease Inhibitor"/>
    <property type="match status" value="4"/>
</dbReference>
<dbReference type="Pfam" id="PF23598">
    <property type="entry name" value="LRR_14"/>
    <property type="match status" value="1"/>
</dbReference>
<evidence type="ECO:0000256" key="6">
    <source>
        <dbReference type="ARBA" id="ARBA00022692"/>
    </source>
</evidence>
<keyword evidence="6 15" id="KW-0812">Transmembrane</keyword>
<feature type="chain" id="PRO_5045593220" description="Protein kinase domain-containing protein" evidence="16">
    <location>
        <begin position="20"/>
        <end position="1039"/>
    </location>
</feature>
<dbReference type="PROSITE" id="PS50011">
    <property type="entry name" value="PROTEIN_KINASE_DOM"/>
    <property type="match status" value="1"/>
</dbReference>
<dbReference type="SMART" id="SM00369">
    <property type="entry name" value="LRR_TYP"/>
    <property type="match status" value="6"/>
</dbReference>
<dbReference type="Pfam" id="PF13855">
    <property type="entry name" value="LRR_8"/>
    <property type="match status" value="1"/>
</dbReference>
<dbReference type="InterPro" id="IPR001611">
    <property type="entry name" value="Leu-rich_rpt"/>
</dbReference>
<dbReference type="Gene3D" id="3.30.200.20">
    <property type="entry name" value="Phosphorylase Kinase, domain 1"/>
    <property type="match status" value="1"/>
</dbReference>
<dbReference type="Proteomes" id="UP001174677">
    <property type="component" value="Chromosome 6"/>
</dbReference>
<proteinExistence type="inferred from homology"/>
<organism evidence="18 19">
    <name type="scientific">Hevea brasiliensis</name>
    <name type="common">Para rubber tree</name>
    <name type="synonym">Siphonia brasiliensis</name>
    <dbReference type="NCBI Taxonomy" id="3981"/>
    <lineage>
        <taxon>Eukaryota</taxon>
        <taxon>Viridiplantae</taxon>
        <taxon>Streptophyta</taxon>
        <taxon>Embryophyta</taxon>
        <taxon>Tracheophyta</taxon>
        <taxon>Spermatophyta</taxon>
        <taxon>Magnoliopsida</taxon>
        <taxon>eudicotyledons</taxon>
        <taxon>Gunneridae</taxon>
        <taxon>Pentapetalae</taxon>
        <taxon>rosids</taxon>
        <taxon>fabids</taxon>
        <taxon>Malpighiales</taxon>
        <taxon>Euphorbiaceae</taxon>
        <taxon>Crotonoideae</taxon>
        <taxon>Micrandreae</taxon>
        <taxon>Hevea</taxon>
    </lineage>
</organism>
<dbReference type="PANTHER" id="PTHR27008">
    <property type="entry name" value="OS04G0122200 PROTEIN"/>
    <property type="match status" value="1"/>
</dbReference>
<accession>A0ABQ9MDQ1</accession>
<name>A0ABQ9MDQ1_HEVBR</name>
<keyword evidence="11 14" id="KW-0067">ATP-binding</keyword>
<keyword evidence="12 15" id="KW-1133">Transmembrane helix</keyword>
<evidence type="ECO:0000256" key="9">
    <source>
        <dbReference type="ARBA" id="ARBA00022741"/>
    </source>
</evidence>
<reference evidence="18" key="1">
    <citation type="journal article" date="2023" name="Plant Biotechnol. J.">
        <title>Chromosome-level wild Hevea brasiliensis genome provides new tools for genomic-assisted breeding and valuable loci to elevate rubber yield.</title>
        <authorList>
            <person name="Cheng H."/>
            <person name="Song X."/>
            <person name="Hu Y."/>
            <person name="Wu T."/>
            <person name="Yang Q."/>
            <person name="An Z."/>
            <person name="Feng S."/>
            <person name="Deng Z."/>
            <person name="Wu W."/>
            <person name="Zeng X."/>
            <person name="Tu M."/>
            <person name="Wang X."/>
            <person name="Huang H."/>
        </authorList>
    </citation>
    <scope>NUCLEOTIDE SEQUENCE</scope>
    <source>
        <strain evidence="18">MT/VB/25A 57/8</strain>
    </source>
</reference>
<dbReference type="PROSITE" id="PS00108">
    <property type="entry name" value="PROTEIN_KINASE_ST"/>
    <property type="match status" value="1"/>
</dbReference>
<comment type="subcellular location">
    <subcellularLocation>
        <location evidence="1">Membrane</location>
    </subcellularLocation>
</comment>
<dbReference type="PROSITE" id="PS00107">
    <property type="entry name" value="PROTEIN_KINASE_ATP"/>
    <property type="match status" value="1"/>
</dbReference>
<evidence type="ECO:0000259" key="17">
    <source>
        <dbReference type="PROSITE" id="PS50011"/>
    </source>
</evidence>
<dbReference type="InterPro" id="IPR055414">
    <property type="entry name" value="LRR_R13L4/SHOC2-like"/>
</dbReference>
<evidence type="ECO:0000256" key="14">
    <source>
        <dbReference type="PROSITE-ProRule" id="PRU10141"/>
    </source>
</evidence>
<evidence type="ECO:0000256" key="5">
    <source>
        <dbReference type="ARBA" id="ARBA00022679"/>
    </source>
</evidence>
<dbReference type="EMBL" id="JARPOI010000006">
    <property type="protein sequence ID" value="KAJ9178357.1"/>
    <property type="molecule type" value="Genomic_DNA"/>
</dbReference>
<protein>
    <recommendedName>
        <fullName evidence="17">Protein kinase domain-containing protein</fullName>
    </recommendedName>
</protein>
<dbReference type="SMART" id="SM00220">
    <property type="entry name" value="S_TKc"/>
    <property type="match status" value="1"/>
</dbReference>
<dbReference type="InterPro" id="IPR011009">
    <property type="entry name" value="Kinase-like_dom_sf"/>
</dbReference>
<evidence type="ECO:0000256" key="15">
    <source>
        <dbReference type="SAM" id="Phobius"/>
    </source>
</evidence>
<evidence type="ECO:0000256" key="7">
    <source>
        <dbReference type="ARBA" id="ARBA00022729"/>
    </source>
</evidence>
<dbReference type="Pfam" id="PF00560">
    <property type="entry name" value="LRR_1"/>
    <property type="match status" value="7"/>
</dbReference>
<dbReference type="InterPro" id="IPR013210">
    <property type="entry name" value="LRR_N_plant-typ"/>
</dbReference>
<keyword evidence="8" id="KW-0677">Repeat</keyword>
<evidence type="ECO:0000256" key="2">
    <source>
        <dbReference type="ARBA" id="ARBA00008684"/>
    </source>
</evidence>
<evidence type="ECO:0000256" key="10">
    <source>
        <dbReference type="ARBA" id="ARBA00022777"/>
    </source>
</evidence>
<dbReference type="CDD" id="cd14066">
    <property type="entry name" value="STKc_IRAK"/>
    <property type="match status" value="1"/>
</dbReference>
<evidence type="ECO:0000256" key="13">
    <source>
        <dbReference type="ARBA" id="ARBA00023136"/>
    </source>
</evidence>
<dbReference type="InterPro" id="IPR008271">
    <property type="entry name" value="Ser/Thr_kinase_AS"/>
</dbReference>
<dbReference type="PANTHER" id="PTHR27008:SF592">
    <property type="entry name" value="LEUCINE-RICH REPEAT RECEPTOR-LIKE PROTEIN KINASE FAMILY PROTEIN-RELATED"/>
    <property type="match status" value="1"/>
</dbReference>
<evidence type="ECO:0000256" key="8">
    <source>
        <dbReference type="ARBA" id="ARBA00022737"/>
    </source>
</evidence>
<keyword evidence="13 15" id="KW-0472">Membrane</keyword>
<keyword evidence="9 14" id="KW-0547">Nucleotide-binding</keyword>
<evidence type="ECO:0000313" key="19">
    <source>
        <dbReference type="Proteomes" id="UP001174677"/>
    </source>
</evidence>
<comment type="caution">
    <text evidence="18">The sequence shown here is derived from an EMBL/GenBank/DDBJ whole genome shotgun (WGS) entry which is preliminary data.</text>
</comment>
<evidence type="ECO:0000256" key="16">
    <source>
        <dbReference type="SAM" id="SignalP"/>
    </source>
</evidence>
<comment type="similarity">
    <text evidence="2">Belongs to the protein kinase superfamily. Ser/Thr protein kinase family.</text>
</comment>
<sequence length="1039" mass="115273">MKIFEIFLVYLQLVIFLSSNLQFMHVHSLANETDQLALLKFKARISSDPYQIFNSWNHSLPFCQWYGITCSRRHQRVTSMVLKGQNLTGSISPYIGNLSFLRVLNLRNNIFNGQIPQEVGNLFRLQAFNLQNNAIQGEIPVNLTRCSHLWLINLQNNYLTGKIPAELGSLEMLEVLLMCINNVNGKFPASLGNLSSLAILSAAWMELEGNIPHEFGQLTGLEFFAVMGNKLSGIFPSSFFNISSLNEFSIAENKFRGSLPNNIGITLPNLQRIGIGDNLFSGSIPNSFCNASQLELLDLSINNFEGQVPNCLGNLQSLFRLTVSDNNLGYNSTNDLDFLTSLKNCSNLQELGFDINKFGGVLPNSIANLSVQLEKLYFGNNQIRGTIPEALENLINLILLAMEGNLFTGVIPSWVGKLRKLQNLFLYGNRLSGQIPSFIGNLTQLSLLSISRNNLEGNIPESIRNCQSLQKLDISGNNLNGSIPKEVFHLRSLSLYLDLSYNSLTGVLPVDVGKLTNINELDVSGNMLSGEIPGTIGSCSSLEYLFMQENSFQGIIPSSLSSLKGLQGLDLSRNNLTGEIPKDLQSLHYLSYLNLSFNDLMGEIPINGVFRNASAISLIGNNKLCGGVPKLHQPKCPTKAMKKGKSIAIKLAIIIPCVIFCVLLMLASMLAYRRKVSKKSSSDALKELDRLVKVSYKDLYDATSGFSADNLIGSGNFGSVYKGFLNQMERPVAIKVLKLGTKGASKSFVAECKVLRTVRHRNLVKLFTYCSSIDYKQNDFKALVYEFMGNGSLEKWLHHDIHNNNQSRHLNFFQRLTIAIDVASALHYVHDLCEIPIIHCDLKPSNVLLDDEMVAHLSDFGLAKLFLNTNDASQTQTSSIGIRGTIGYAPPEYAMGGTVSKEGDVYSYGILVLEMFSGKRPTDKIFGDLLNLHNFVKDALPKRLSQITCPTLLSRGMEETPTRNAETEEQIEIYAETEPRNNGNLSQTSISKEKDCLLSVFKVGVACSAESPKDRMSMRDVVKELHLIRSIFLGVRIYE</sequence>
<feature type="signal peptide" evidence="16">
    <location>
        <begin position="1"/>
        <end position="19"/>
    </location>
</feature>
<keyword evidence="10" id="KW-0418">Kinase</keyword>
<evidence type="ECO:0000256" key="4">
    <source>
        <dbReference type="ARBA" id="ARBA00022614"/>
    </source>
</evidence>
<keyword evidence="7 16" id="KW-0732">Signal</keyword>
<dbReference type="InterPro" id="IPR003591">
    <property type="entry name" value="Leu-rich_rpt_typical-subtyp"/>
</dbReference>
<keyword evidence="19" id="KW-1185">Reference proteome</keyword>
<dbReference type="SUPFAM" id="SSF56112">
    <property type="entry name" value="Protein kinase-like (PK-like)"/>
    <property type="match status" value="1"/>
</dbReference>
<dbReference type="InterPro" id="IPR000719">
    <property type="entry name" value="Prot_kinase_dom"/>
</dbReference>
<evidence type="ECO:0000313" key="18">
    <source>
        <dbReference type="EMBL" id="KAJ9178357.1"/>
    </source>
</evidence>
<feature type="transmembrane region" description="Helical" evidence="15">
    <location>
        <begin position="647"/>
        <end position="672"/>
    </location>
</feature>
<dbReference type="Pfam" id="PF08263">
    <property type="entry name" value="LRRNT_2"/>
    <property type="match status" value="1"/>
</dbReference>
<keyword evidence="5" id="KW-0808">Transferase</keyword>
<evidence type="ECO:0000256" key="3">
    <source>
        <dbReference type="ARBA" id="ARBA00022527"/>
    </source>
</evidence>
<dbReference type="InterPro" id="IPR001245">
    <property type="entry name" value="Ser-Thr/Tyr_kinase_cat_dom"/>
</dbReference>
<evidence type="ECO:0000256" key="11">
    <source>
        <dbReference type="ARBA" id="ARBA00022840"/>
    </source>
</evidence>
<keyword evidence="3" id="KW-0723">Serine/threonine-protein kinase</keyword>
<keyword evidence="4" id="KW-0433">Leucine-rich repeat</keyword>
<dbReference type="Gene3D" id="1.10.510.10">
    <property type="entry name" value="Transferase(Phosphotransferase) domain 1"/>
    <property type="match status" value="1"/>
</dbReference>
<dbReference type="SUPFAM" id="SSF52058">
    <property type="entry name" value="L domain-like"/>
    <property type="match status" value="2"/>
</dbReference>